<dbReference type="EMBL" id="CP163432">
    <property type="protein sequence ID" value="XDQ13988.1"/>
    <property type="molecule type" value="Genomic_DNA"/>
</dbReference>
<gene>
    <name evidence="3" type="ORF">AB5J55_32265</name>
</gene>
<protein>
    <submittedName>
        <fullName evidence="3">BTAD domain-containing putative transcriptional regulator</fullName>
    </submittedName>
</protein>
<sequence length="84" mass="9263">MSSTEHSACSSRRPAPRAEALQAYQNLYAVLRRELGLEPSQELQWLQADILNASTDGPLLHRCRPKAISSPAEFTPLWDSAVAS</sequence>
<dbReference type="SUPFAM" id="SSF48452">
    <property type="entry name" value="TPR-like"/>
    <property type="match status" value="1"/>
</dbReference>
<feature type="domain" description="Bacterial transcriptional activator" evidence="2">
    <location>
        <begin position="16"/>
        <end position="51"/>
    </location>
</feature>
<dbReference type="AlphaFoldDB" id="A0AB39NAR1"/>
<proteinExistence type="predicted"/>
<organism evidence="3">
    <name type="scientific">Streptomyces sp. R11</name>
    <dbReference type="NCBI Taxonomy" id="3238625"/>
    <lineage>
        <taxon>Bacteria</taxon>
        <taxon>Bacillati</taxon>
        <taxon>Actinomycetota</taxon>
        <taxon>Actinomycetes</taxon>
        <taxon>Kitasatosporales</taxon>
        <taxon>Streptomycetaceae</taxon>
        <taxon>Streptomyces</taxon>
    </lineage>
</organism>
<dbReference type="Gene3D" id="1.25.40.10">
    <property type="entry name" value="Tetratricopeptide repeat domain"/>
    <property type="match status" value="1"/>
</dbReference>
<evidence type="ECO:0000256" key="1">
    <source>
        <dbReference type="ARBA" id="ARBA00023012"/>
    </source>
</evidence>
<dbReference type="InterPro" id="IPR005158">
    <property type="entry name" value="BTAD"/>
</dbReference>
<reference evidence="3" key="1">
    <citation type="submission" date="2024-07" db="EMBL/GenBank/DDBJ databases">
        <authorList>
            <person name="Yu S.T."/>
        </authorList>
    </citation>
    <scope>NUCLEOTIDE SEQUENCE</scope>
    <source>
        <strain evidence="3">R11</strain>
    </source>
</reference>
<evidence type="ECO:0000259" key="2">
    <source>
        <dbReference type="Pfam" id="PF03704"/>
    </source>
</evidence>
<keyword evidence="1" id="KW-0902">Two-component regulatory system</keyword>
<name>A0AB39NAR1_9ACTN</name>
<dbReference type="Pfam" id="PF03704">
    <property type="entry name" value="BTAD"/>
    <property type="match status" value="1"/>
</dbReference>
<dbReference type="GO" id="GO:0000160">
    <property type="term" value="P:phosphorelay signal transduction system"/>
    <property type="evidence" value="ECO:0007669"/>
    <property type="project" value="UniProtKB-KW"/>
</dbReference>
<accession>A0AB39NAR1</accession>
<dbReference type="InterPro" id="IPR011990">
    <property type="entry name" value="TPR-like_helical_dom_sf"/>
</dbReference>
<evidence type="ECO:0000313" key="3">
    <source>
        <dbReference type="EMBL" id="XDQ13988.1"/>
    </source>
</evidence>
<dbReference type="RefSeq" id="WP_369273977.1">
    <property type="nucleotide sequence ID" value="NZ_CP163432.1"/>
</dbReference>